<sequence length="252" mass="28246">MGPYVTKYFVALGICVTFSMGLAPTVMFILSLTQPCMPPLISALGILPCTSWTDDTSGIFVRVSVGMFEMYTWTVIIGVSGFAFMILLLYPVEVNLLLIKGMERNWRMSSPYHIIQYRTLQMLSNFQNLVFAPPSMAVFVGAITLCESSILYLLVTSGNIVPFPVFVLFSIAAVDYLIIMLGIFKIISNPYVKSVKFLKLLGIKKVGKWEVRFIKSCPPSKIMLGNGKFFDQLTSIIIWQKCVDFLITLLLL</sequence>
<gene>
    <name evidence="2" type="ORF">Fcan01_17326</name>
</gene>
<keyword evidence="1" id="KW-1133">Transmembrane helix</keyword>
<organism evidence="2 3">
    <name type="scientific">Folsomia candida</name>
    <name type="common">Springtail</name>
    <dbReference type="NCBI Taxonomy" id="158441"/>
    <lineage>
        <taxon>Eukaryota</taxon>
        <taxon>Metazoa</taxon>
        <taxon>Ecdysozoa</taxon>
        <taxon>Arthropoda</taxon>
        <taxon>Hexapoda</taxon>
        <taxon>Collembola</taxon>
        <taxon>Entomobryomorpha</taxon>
        <taxon>Isotomoidea</taxon>
        <taxon>Isotomidae</taxon>
        <taxon>Proisotominae</taxon>
        <taxon>Folsomia</taxon>
    </lineage>
</organism>
<feature type="transmembrane region" description="Helical" evidence="1">
    <location>
        <begin position="129"/>
        <end position="155"/>
    </location>
</feature>
<keyword evidence="1" id="KW-0812">Transmembrane</keyword>
<dbReference type="EMBL" id="LNIX01000012">
    <property type="protein sequence ID" value="OXA47892.1"/>
    <property type="molecule type" value="Genomic_DNA"/>
</dbReference>
<evidence type="ECO:0000313" key="3">
    <source>
        <dbReference type="Proteomes" id="UP000198287"/>
    </source>
</evidence>
<feature type="transmembrane region" description="Helical" evidence="1">
    <location>
        <begin position="70"/>
        <end position="98"/>
    </location>
</feature>
<proteinExistence type="predicted"/>
<evidence type="ECO:0000313" key="2">
    <source>
        <dbReference type="EMBL" id="OXA47892.1"/>
    </source>
</evidence>
<keyword evidence="1" id="KW-0472">Membrane</keyword>
<dbReference type="AlphaFoldDB" id="A0A226DQU7"/>
<accession>A0A226DQU7</accession>
<comment type="caution">
    <text evidence="2">The sequence shown here is derived from an EMBL/GenBank/DDBJ whole genome shotgun (WGS) entry which is preliminary data.</text>
</comment>
<keyword evidence="3" id="KW-1185">Reference proteome</keyword>
<reference evidence="2 3" key="1">
    <citation type="submission" date="2015-12" db="EMBL/GenBank/DDBJ databases">
        <title>The genome of Folsomia candida.</title>
        <authorList>
            <person name="Faddeeva A."/>
            <person name="Derks M.F."/>
            <person name="Anvar Y."/>
            <person name="Smit S."/>
            <person name="Van Straalen N."/>
            <person name="Roelofs D."/>
        </authorList>
    </citation>
    <scope>NUCLEOTIDE SEQUENCE [LARGE SCALE GENOMIC DNA]</scope>
    <source>
        <strain evidence="2 3">VU population</strain>
        <tissue evidence="2">Whole body</tissue>
    </source>
</reference>
<dbReference type="Proteomes" id="UP000198287">
    <property type="component" value="Unassembled WGS sequence"/>
</dbReference>
<evidence type="ECO:0000256" key="1">
    <source>
        <dbReference type="SAM" id="Phobius"/>
    </source>
</evidence>
<protein>
    <submittedName>
        <fullName evidence="2">Uncharacterized protein</fullName>
    </submittedName>
</protein>
<name>A0A226DQU7_FOLCA</name>
<feature type="transmembrane region" description="Helical" evidence="1">
    <location>
        <begin position="9"/>
        <end position="30"/>
    </location>
</feature>
<feature type="transmembrane region" description="Helical" evidence="1">
    <location>
        <begin position="161"/>
        <end position="184"/>
    </location>
</feature>